<dbReference type="Pfam" id="PF08325">
    <property type="entry name" value="WLM"/>
    <property type="match status" value="1"/>
</dbReference>
<dbReference type="GO" id="GO:0070628">
    <property type="term" value="F:proteasome binding"/>
    <property type="evidence" value="ECO:0007669"/>
    <property type="project" value="TreeGrafter"/>
</dbReference>
<dbReference type="EMBL" id="JANCYW010000002">
    <property type="protein sequence ID" value="KAK4534786.1"/>
    <property type="molecule type" value="Genomic_DNA"/>
</dbReference>
<proteinExistence type="predicted"/>
<dbReference type="PANTHER" id="PTHR47795:SF1">
    <property type="entry name" value="DNA-DEPENDENT METALLOPROTEASE WSS1 HOMOLOG 2"/>
    <property type="match status" value="1"/>
</dbReference>
<evidence type="ECO:0000259" key="1">
    <source>
        <dbReference type="PROSITE" id="PS51397"/>
    </source>
</evidence>
<accession>A0AAV9IRG7</accession>
<dbReference type="PROSITE" id="PS51397">
    <property type="entry name" value="WLM"/>
    <property type="match status" value="1"/>
</dbReference>
<keyword evidence="3" id="KW-1185">Reference proteome</keyword>
<dbReference type="AlphaFoldDB" id="A0AAV9IRG7"/>
<comment type="caution">
    <text evidence="2">The sequence shown here is derived from an EMBL/GenBank/DDBJ whole genome shotgun (WGS) entry which is preliminary data.</text>
</comment>
<gene>
    <name evidence="2" type="ORF">CDCA_CDCA02G0811</name>
</gene>
<sequence>MAAKVSETPTISSSDTELWTFRVNDKLVAVPAGAPYTDLRVAVASEFHFALESVKLLCRGKLLRDDADVTEAARLSLALMALGSTTEAVESVRRARVDPLLRPFAEDLETEKTAVAGRYAARPYVHRPVRLLRSYGFGVLEALEGFSDKTEALAILERLSTEPGFLYVLRQRQWRVGKLCEMAPDGRVNVDPVCVLGVNCNRGESIHLRLRTDDLAGFRRYDSVREVLAHELTHNAIAEHTPEFYRLMRTILREANNHDWRRRGGHRLSDAKR</sequence>
<evidence type="ECO:0000313" key="3">
    <source>
        <dbReference type="Proteomes" id="UP001301350"/>
    </source>
</evidence>
<organism evidence="2 3">
    <name type="scientific">Cyanidium caldarium</name>
    <name type="common">Red alga</name>
    <dbReference type="NCBI Taxonomy" id="2771"/>
    <lineage>
        <taxon>Eukaryota</taxon>
        <taxon>Rhodophyta</taxon>
        <taxon>Bangiophyceae</taxon>
        <taxon>Cyanidiales</taxon>
        <taxon>Cyanidiaceae</taxon>
        <taxon>Cyanidium</taxon>
    </lineage>
</organism>
<dbReference type="InterPro" id="IPR013536">
    <property type="entry name" value="WLM_dom"/>
</dbReference>
<evidence type="ECO:0000313" key="2">
    <source>
        <dbReference type="EMBL" id="KAK4534786.1"/>
    </source>
</evidence>
<protein>
    <recommendedName>
        <fullName evidence="1">WLM domain-containing protein</fullName>
    </recommendedName>
</protein>
<dbReference type="PANTHER" id="PTHR47795">
    <property type="entry name" value="UBIQUITIN AND WLM DOMAIN-CONTAINING METALLOPROTEASE SPCC1442.07C"/>
    <property type="match status" value="1"/>
</dbReference>
<feature type="domain" description="WLM" evidence="1">
    <location>
        <begin position="128"/>
        <end position="273"/>
    </location>
</feature>
<dbReference type="Proteomes" id="UP001301350">
    <property type="component" value="Unassembled WGS sequence"/>
</dbReference>
<reference evidence="2 3" key="1">
    <citation type="submission" date="2022-07" db="EMBL/GenBank/DDBJ databases">
        <title>Genome-wide signatures of adaptation to extreme environments.</title>
        <authorList>
            <person name="Cho C.H."/>
            <person name="Yoon H.S."/>
        </authorList>
    </citation>
    <scope>NUCLEOTIDE SEQUENCE [LARGE SCALE GENOMIC DNA]</scope>
    <source>
        <strain evidence="2 3">DBV 063 E5</strain>
    </source>
</reference>
<name>A0AAV9IRG7_CYACA</name>